<evidence type="ECO:0000259" key="2">
    <source>
        <dbReference type="PROSITE" id="PS51462"/>
    </source>
</evidence>
<dbReference type="Pfam" id="PF00300">
    <property type="entry name" value="His_Phos_1"/>
    <property type="match status" value="1"/>
</dbReference>
<dbReference type="Gene3D" id="3.90.79.10">
    <property type="entry name" value="Nucleoside Triphosphate Pyrophosphohydrolase"/>
    <property type="match status" value="1"/>
</dbReference>
<dbReference type="EMBL" id="CAEZVY010000042">
    <property type="protein sequence ID" value="CAB4640193.1"/>
    <property type="molecule type" value="Genomic_DNA"/>
</dbReference>
<keyword evidence="1" id="KW-0378">Hydrolase</keyword>
<reference evidence="4" key="1">
    <citation type="submission" date="2020-05" db="EMBL/GenBank/DDBJ databases">
        <authorList>
            <person name="Chiriac C."/>
            <person name="Salcher M."/>
            <person name="Ghai R."/>
            <person name="Kavagutti S V."/>
        </authorList>
    </citation>
    <scope>NUCLEOTIDE SEQUENCE</scope>
</reference>
<dbReference type="InterPro" id="IPR020084">
    <property type="entry name" value="NUDIX_hydrolase_CS"/>
</dbReference>
<dbReference type="PROSITE" id="PS00893">
    <property type="entry name" value="NUDIX_BOX"/>
    <property type="match status" value="1"/>
</dbReference>
<feature type="domain" description="Nudix hydrolase" evidence="2">
    <location>
        <begin position="5"/>
        <end position="138"/>
    </location>
</feature>
<dbReference type="CDD" id="cd03673">
    <property type="entry name" value="NUDIX_Ap6A_hydrolase"/>
    <property type="match status" value="1"/>
</dbReference>
<organism evidence="4">
    <name type="scientific">freshwater metagenome</name>
    <dbReference type="NCBI Taxonomy" id="449393"/>
    <lineage>
        <taxon>unclassified sequences</taxon>
        <taxon>metagenomes</taxon>
        <taxon>ecological metagenomes</taxon>
    </lineage>
</organism>
<proteinExistence type="predicted"/>
<dbReference type="InterPro" id="IPR051325">
    <property type="entry name" value="Nudix_hydrolase_domain"/>
</dbReference>
<dbReference type="GO" id="GO:0004081">
    <property type="term" value="F:bis(5'-nucleosyl)-tetraphosphatase (asymmetrical) activity"/>
    <property type="evidence" value="ECO:0007669"/>
    <property type="project" value="TreeGrafter"/>
</dbReference>
<dbReference type="InterPro" id="IPR000086">
    <property type="entry name" value="NUDIX_hydrolase_dom"/>
</dbReference>
<dbReference type="PANTHER" id="PTHR21340:SF0">
    <property type="entry name" value="BIS(5'-NUCLEOSYL)-TETRAPHOSPHATASE [ASYMMETRICAL]"/>
    <property type="match status" value="1"/>
</dbReference>
<dbReference type="Gene3D" id="3.40.50.1240">
    <property type="entry name" value="Phosphoglycerate mutase-like"/>
    <property type="match status" value="1"/>
</dbReference>
<dbReference type="InterPro" id="IPR029033">
    <property type="entry name" value="His_PPase_superfam"/>
</dbReference>
<accession>A0A6J6JW28</accession>
<protein>
    <submittedName>
        <fullName evidence="4">Unannotated protein</fullName>
    </submittedName>
</protein>
<dbReference type="EMBL" id="CAEZTM010000003">
    <property type="protein sequence ID" value="CAB4561343.1"/>
    <property type="molecule type" value="Genomic_DNA"/>
</dbReference>
<dbReference type="PANTHER" id="PTHR21340">
    <property type="entry name" value="DIADENOSINE 5,5-P1,P4-TETRAPHOSPHATE PYROPHOSPHOHYDROLASE MUTT"/>
    <property type="match status" value="1"/>
</dbReference>
<dbReference type="SMART" id="SM00855">
    <property type="entry name" value="PGAM"/>
    <property type="match status" value="1"/>
</dbReference>
<evidence type="ECO:0000313" key="3">
    <source>
        <dbReference type="EMBL" id="CAB4561343.1"/>
    </source>
</evidence>
<dbReference type="InterPro" id="IPR015797">
    <property type="entry name" value="NUDIX_hydrolase-like_dom_sf"/>
</dbReference>
<dbReference type="SUPFAM" id="SSF55811">
    <property type="entry name" value="Nudix"/>
    <property type="match status" value="1"/>
</dbReference>
<dbReference type="PROSITE" id="PS50007">
    <property type="entry name" value="PIPLC_X_DOMAIN"/>
    <property type="match status" value="1"/>
</dbReference>
<gene>
    <name evidence="3" type="ORF">UFOPK1684_00112</name>
    <name evidence="4" type="ORF">UFOPK2158_00521</name>
</gene>
<dbReference type="InterPro" id="IPR013078">
    <property type="entry name" value="His_Pase_superF_clade-1"/>
</dbReference>
<dbReference type="Pfam" id="PF00293">
    <property type="entry name" value="NUDIX"/>
    <property type="match status" value="1"/>
</dbReference>
<dbReference type="GO" id="GO:0006754">
    <property type="term" value="P:ATP biosynthetic process"/>
    <property type="evidence" value="ECO:0007669"/>
    <property type="project" value="TreeGrafter"/>
</dbReference>
<dbReference type="GO" id="GO:0006167">
    <property type="term" value="P:AMP biosynthetic process"/>
    <property type="evidence" value="ECO:0007669"/>
    <property type="project" value="TreeGrafter"/>
</dbReference>
<name>A0A6J6JW28_9ZZZZ</name>
<dbReference type="AlphaFoldDB" id="A0A6J6JW28"/>
<dbReference type="SUPFAM" id="SSF53254">
    <property type="entry name" value="Phosphoglycerate mutase-like"/>
    <property type="match status" value="1"/>
</dbReference>
<evidence type="ECO:0000256" key="1">
    <source>
        <dbReference type="ARBA" id="ARBA00022801"/>
    </source>
</evidence>
<dbReference type="PROSITE" id="PS51462">
    <property type="entry name" value="NUDIX"/>
    <property type="match status" value="1"/>
</dbReference>
<dbReference type="CDD" id="cd07067">
    <property type="entry name" value="HP_PGM_like"/>
    <property type="match status" value="1"/>
</dbReference>
<evidence type="ECO:0000313" key="4">
    <source>
        <dbReference type="EMBL" id="CAB4640193.1"/>
    </source>
</evidence>
<sequence length="316" mass="34207">MSSTPETVVAGGAVCWKVVDNEVRVLLVYRTQHKDVSLPKGKCDPGETVPETAQREILEETGLHITLGAYLGRVDYLLPSKKPKEVHYWAAEVDPGEAERSPFESNDEIFALEWMPLKKAMKKLTYEHDADILENFNSLYESGRAKTFPLILLRHAKAMPAEAWDGPDHSRPLLHKGLTQARMVAGGILAFGPERVISSTAARCIGTVEPLLAKGQLELKTSAGISQDAYQSKGTKPFSAVQKRVSKRQGTVICSHGPVLPQLVSAAAEIGNGGSSKSLQRAASLNVGSFSVIHFSLTTPTPQIVAVETHEPPAVP</sequence>